<dbReference type="Proteomes" id="UP001148838">
    <property type="component" value="Unassembled WGS sequence"/>
</dbReference>
<organism evidence="2 3">
    <name type="scientific">Periplaneta americana</name>
    <name type="common">American cockroach</name>
    <name type="synonym">Blatta americana</name>
    <dbReference type="NCBI Taxonomy" id="6978"/>
    <lineage>
        <taxon>Eukaryota</taxon>
        <taxon>Metazoa</taxon>
        <taxon>Ecdysozoa</taxon>
        <taxon>Arthropoda</taxon>
        <taxon>Hexapoda</taxon>
        <taxon>Insecta</taxon>
        <taxon>Pterygota</taxon>
        <taxon>Neoptera</taxon>
        <taxon>Polyneoptera</taxon>
        <taxon>Dictyoptera</taxon>
        <taxon>Blattodea</taxon>
        <taxon>Blattoidea</taxon>
        <taxon>Blattidae</taxon>
        <taxon>Blattinae</taxon>
        <taxon>Periplaneta</taxon>
    </lineage>
</organism>
<evidence type="ECO:0000256" key="1">
    <source>
        <dbReference type="SAM" id="MobiDB-lite"/>
    </source>
</evidence>
<feature type="region of interest" description="Disordered" evidence="1">
    <location>
        <begin position="1"/>
        <end position="33"/>
    </location>
</feature>
<evidence type="ECO:0000313" key="2">
    <source>
        <dbReference type="EMBL" id="KAJ4434710.1"/>
    </source>
</evidence>
<sequence>MAGLCEGGNESPGSLKDSDNAGEMSPGSKTESYPAFAHFGLRENSGKNLNQVTFPDRESNPGHLLSRLDALTVTPQMWTLASMRLVISRWYIWRGEAEDSP</sequence>
<reference evidence="2 3" key="1">
    <citation type="journal article" date="2022" name="Allergy">
        <title>Genome assembly and annotation of Periplaneta americana reveal a comprehensive cockroach allergen profile.</title>
        <authorList>
            <person name="Wang L."/>
            <person name="Xiong Q."/>
            <person name="Saelim N."/>
            <person name="Wang L."/>
            <person name="Nong W."/>
            <person name="Wan A.T."/>
            <person name="Shi M."/>
            <person name="Liu X."/>
            <person name="Cao Q."/>
            <person name="Hui J.H.L."/>
            <person name="Sookrung N."/>
            <person name="Leung T.F."/>
            <person name="Tungtrongchitr A."/>
            <person name="Tsui S.K.W."/>
        </authorList>
    </citation>
    <scope>NUCLEOTIDE SEQUENCE [LARGE SCALE GENOMIC DNA]</scope>
    <source>
        <strain evidence="2">PWHHKU_190912</strain>
    </source>
</reference>
<proteinExistence type="predicted"/>
<protein>
    <submittedName>
        <fullName evidence="2">Uncharacterized protein</fullName>
    </submittedName>
</protein>
<evidence type="ECO:0000313" key="3">
    <source>
        <dbReference type="Proteomes" id="UP001148838"/>
    </source>
</evidence>
<accession>A0ABQ8SKM9</accession>
<gene>
    <name evidence="2" type="ORF">ANN_23278</name>
</gene>
<comment type="caution">
    <text evidence="2">The sequence shown here is derived from an EMBL/GenBank/DDBJ whole genome shotgun (WGS) entry which is preliminary data.</text>
</comment>
<name>A0ABQ8SKM9_PERAM</name>
<dbReference type="EMBL" id="JAJSOF020000025">
    <property type="protein sequence ID" value="KAJ4434710.1"/>
    <property type="molecule type" value="Genomic_DNA"/>
</dbReference>
<keyword evidence="3" id="KW-1185">Reference proteome</keyword>